<comment type="caution">
    <text evidence="2">The sequence shown here is derived from an EMBL/GenBank/DDBJ whole genome shotgun (WGS) entry which is preliminary data.</text>
</comment>
<feature type="domain" description="Helix-turn-helix" evidence="1">
    <location>
        <begin position="41"/>
        <end position="87"/>
    </location>
</feature>
<evidence type="ECO:0000313" key="3">
    <source>
        <dbReference type="Proteomes" id="UP001165302"/>
    </source>
</evidence>
<dbReference type="InterPro" id="IPR041657">
    <property type="entry name" value="HTH_17"/>
</dbReference>
<dbReference type="RefSeq" id="WP_225554524.1">
    <property type="nucleotide sequence ID" value="NZ_JADEYP010000027.1"/>
</dbReference>
<dbReference type="Proteomes" id="UP001165302">
    <property type="component" value="Unassembled WGS sequence"/>
</dbReference>
<dbReference type="EMBL" id="JADEYP010000027">
    <property type="protein sequence ID" value="MCA5006162.1"/>
    <property type="molecule type" value="Genomic_DNA"/>
</dbReference>
<protein>
    <submittedName>
        <fullName evidence="2">Helix-turn-helix domain-containing protein</fullName>
    </submittedName>
</protein>
<proteinExistence type="predicted"/>
<name>A0ABS7Z9C7_9SPHI</name>
<sequence>MDQNITKNDLFEFKDLLVKEIRDFLQHDKLITDKKDEEFLWLRSKAVRSLLNISPATLQNLRITGKIRYRKILGSYYYNKEDLMKLFSED</sequence>
<evidence type="ECO:0000259" key="1">
    <source>
        <dbReference type="Pfam" id="PF12728"/>
    </source>
</evidence>
<reference evidence="2" key="1">
    <citation type="submission" date="2020-10" db="EMBL/GenBank/DDBJ databases">
        <authorList>
            <person name="Lu T."/>
            <person name="Wang Q."/>
            <person name="Han X."/>
        </authorList>
    </citation>
    <scope>NUCLEOTIDE SEQUENCE</scope>
    <source>
        <strain evidence="2">WQ 366</strain>
    </source>
</reference>
<evidence type="ECO:0000313" key="2">
    <source>
        <dbReference type="EMBL" id="MCA5006162.1"/>
    </source>
</evidence>
<keyword evidence="3" id="KW-1185">Reference proteome</keyword>
<dbReference type="Pfam" id="PF12728">
    <property type="entry name" value="HTH_17"/>
    <property type="match status" value="1"/>
</dbReference>
<organism evidence="2 3">
    <name type="scientific">Sphingobacterium bovistauri</name>
    <dbReference type="NCBI Taxonomy" id="2781959"/>
    <lineage>
        <taxon>Bacteria</taxon>
        <taxon>Pseudomonadati</taxon>
        <taxon>Bacteroidota</taxon>
        <taxon>Sphingobacteriia</taxon>
        <taxon>Sphingobacteriales</taxon>
        <taxon>Sphingobacteriaceae</taxon>
        <taxon>Sphingobacterium</taxon>
    </lineage>
</organism>
<accession>A0ABS7Z9C7</accession>
<dbReference type="PANTHER" id="PTHR34585">
    <property type="match status" value="1"/>
</dbReference>
<dbReference type="PANTHER" id="PTHR34585:SF22">
    <property type="entry name" value="HELIX-TURN-HELIX DOMAIN-CONTAINING PROTEIN"/>
    <property type="match status" value="1"/>
</dbReference>
<gene>
    <name evidence="2" type="ORF">IPZ78_13485</name>
</gene>